<dbReference type="PRINTS" id="PR00998">
    <property type="entry name" value="CRBOXYPTASET"/>
</dbReference>
<evidence type="ECO:0008006" key="2">
    <source>
        <dbReference type="Google" id="ProtNLM"/>
    </source>
</evidence>
<dbReference type="GO" id="GO:0004181">
    <property type="term" value="F:metallocarboxypeptidase activity"/>
    <property type="evidence" value="ECO:0007669"/>
    <property type="project" value="InterPro"/>
</dbReference>
<feature type="non-terminal residue" evidence="1">
    <location>
        <position position="1"/>
    </location>
</feature>
<dbReference type="AlphaFoldDB" id="A0A383ACL7"/>
<accession>A0A383ACL7</accession>
<gene>
    <name evidence="1" type="ORF">METZ01_LOCUS458184</name>
</gene>
<proteinExistence type="predicted"/>
<dbReference type="PANTHER" id="PTHR34217">
    <property type="entry name" value="METAL-DEPENDENT CARBOXYPEPTIDASE"/>
    <property type="match status" value="1"/>
</dbReference>
<dbReference type="InterPro" id="IPR001333">
    <property type="entry name" value="Peptidase_M32_Taq"/>
</dbReference>
<dbReference type="EMBL" id="UINC01190940">
    <property type="protein sequence ID" value="SVE05330.1"/>
    <property type="molecule type" value="Genomic_DNA"/>
</dbReference>
<dbReference type="GO" id="GO:0006508">
    <property type="term" value="P:proteolysis"/>
    <property type="evidence" value="ECO:0007669"/>
    <property type="project" value="InterPro"/>
</dbReference>
<dbReference type="PROSITE" id="PS52034">
    <property type="entry name" value="PEPTIDASE_M32"/>
    <property type="match status" value="1"/>
</dbReference>
<name>A0A383ACL7_9ZZZZ</name>
<sequence length="252" mass="28092">SDNFSVLQPFLNEVVNLTRQAAFTKGEAFGCAPYDALLSRYEPGLRSADVDRYFDILVDFLPDLLDQILEIQTEPLPATDHISVAKQEQLSRQLLDALGFDFGHGRLDVSLHPFTGGVADDVRMTTRYDEADPLRSLFPVLHEGGHAMYERGLPKNWRLQPVGQAMGMAMHESQSLLVEMQVCRGDAFLGFMASLLADNGGVSGPAWEAPGLACRVRHVARSLIRVEADEVTYPLHIIHRYRLEKALLCDEL</sequence>
<evidence type="ECO:0000313" key="1">
    <source>
        <dbReference type="EMBL" id="SVE05330.1"/>
    </source>
</evidence>
<dbReference type="SUPFAM" id="SSF55486">
    <property type="entry name" value="Metalloproteases ('zincins'), catalytic domain"/>
    <property type="match status" value="1"/>
</dbReference>
<dbReference type="Gene3D" id="1.10.1370.30">
    <property type="match status" value="1"/>
</dbReference>
<organism evidence="1">
    <name type="scientific">marine metagenome</name>
    <dbReference type="NCBI Taxonomy" id="408172"/>
    <lineage>
        <taxon>unclassified sequences</taxon>
        <taxon>metagenomes</taxon>
        <taxon>ecological metagenomes</taxon>
    </lineage>
</organism>
<dbReference type="Pfam" id="PF02074">
    <property type="entry name" value="Peptidase_M32"/>
    <property type="match status" value="1"/>
</dbReference>
<feature type="non-terminal residue" evidence="1">
    <location>
        <position position="252"/>
    </location>
</feature>
<dbReference type="PANTHER" id="PTHR34217:SF1">
    <property type="entry name" value="CARBOXYPEPTIDASE 1"/>
    <property type="match status" value="1"/>
</dbReference>
<protein>
    <recommendedName>
        <fullName evidence="2">Carboxypeptidase M32</fullName>
    </recommendedName>
</protein>
<reference evidence="1" key="1">
    <citation type="submission" date="2018-05" db="EMBL/GenBank/DDBJ databases">
        <authorList>
            <person name="Lanie J.A."/>
            <person name="Ng W.-L."/>
            <person name="Kazmierczak K.M."/>
            <person name="Andrzejewski T.M."/>
            <person name="Davidsen T.M."/>
            <person name="Wayne K.J."/>
            <person name="Tettelin H."/>
            <person name="Glass J.I."/>
            <person name="Rusch D."/>
            <person name="Podicherti R."/>
            <person name="Tsui H.-C.T."/>
            <person name="Winkler M.E."/>
        </authorList>
    </citation>
    <scope>NUCLEOTIDE SEQUENCE</scope>
</reference>